<comment type="caution">
    <text evidence="2">The sequence shown here is derived from an EMBL/GenBank/DDBJ whole genome shotgun (WGS) entry which is preliminary data.</text>
</comment>
<dbReference type="InterPro" id="IPR032466">
    <property type="entry name" value="Metal_Hydrolase"/>
</dbReference>
<dbReference type="EMBL" id="JAVDQG010000009">
    <property type="protein sequence ID" value="MDR6227390.1"/>
    <property type="molecule type" value="Genomic_DNA"/>
</dbReference>
<name>A0ABU1IRH0_9BACL</name>
<dbReference type="Proteomes" id="UP001185012">
    <property type="component" value="Unassembled WGS sequence"/>
</dbReference>
<dbReference type="PANTHER" id="PTHR22642:SF2">
    <property type="entry name" value="PROTEIN LONG AFTER FAR-RED 3"/>
    <property type="match status" value="1"/>
</dbReference>
<dbReference type="SUPFAM" id="SSF51338">
    <property type="entry name" value="Composite domain of metallo-dependent hydrolases"/>
    <property type="match status" value="1"/>
</dbReference>
<evidence type="ECO:0000259" key="1">
    <source>
        <dbReference type="Pfam" id="PF07969"/>
    </source>
</evidence>
<feature type="domain" description="Amidohydrolase 3" evidence="1">
    <location>
        <begin position="52"/>
        <end position="532"/>
    </location>
</feature>
<protein>
    <submittedName>
        <fullName evidence="2">Amidohydrolase YtcJ</fullName>
    </submittedName>
</protein>
<organism evidence="2 3">
    <name type="scientific">Desmospora profundinema</name>
    <dbReference type="NCBI Taxonomy" id="1571184"/>
    <lineage>
        <taxon>Bacteria</taxon>
        <taxon>Bacillati</taxon>
        <taxon>Bacillota</taxon>
        <taxon>Bacilli</taxon>
        <taxon>Bacillales</taxon>
        <taxon>Thermoactinomycetaceae</taxon>
        <taxon>Desmospora</taxon>
    </lineage>
</organism>
<dbReference type="Gene3D" id="2.30.40.10">
    <property type="entry name" value="Urease, subunit C, domain 1"/>
    <property type="match status" value="1"/>
</dbReference>
<dbReference type="InterPro" id="IPR013108">
    <property type="entry name" value="Amidohydro_3"/>
</dbReference>
<dbReference type="InterPro" id="IPR011059">
    <property type="entry name" value="Metal-dep_hydrolase_composite"/>
</dbReference>
<gene>
    <name evidence="2" type="ORF">JOE21_003405</name>
</gene>
<dbReference type="InterPro" id="IPR033932">
    <property type="entry name" value="YtcJ-like"/>
</dbReference>
<proteinExistence type="predicted"/>
<reference evidence="2 3" key="1">
    <citation type="submission" date="2023-07" db="EMBL/GenBank/DDBJ databases">
        <title>Genomic Encyclopedia of Type Strains, Phase IV (KMG-IV): sequencing the most valuable type-strain genomes for metagenomic binning, comparative biology and taxonomic classification.</title>
        <authorList>
            <person name="Goeker M."/>
        </authorList>
    </citation>
    <scope>NUCLEOTIDE SEQUENCE [LARGE SCALE GENOMIC DNA]</scope>
    <source>
        <strain evidence="2 3">DSM 45903</strain>
    </source>
</reference>
<evidence type="ECO:0000313" key="3">
    <source>
        <dbReference type="Proteomes" id="UP001185012"/>
    </source>
</evidence>
<dbReference type="SUPFAM" id="SSF51556">
    <property type="entry name" value="Metallo-dependent hydrolases"/>
    <property type="match status" value="1"/>
</dbReference>
<sequence>MDRALFINGKVVTLDPARPVAEAIYVERGRIRAVGETEELTVQFGRRGVPLVDWQGGFVTPGLVDNHLHLMARGMERSLPDLSHVKSKEALLERLRREASQTPEGQWIRGLHWDQNRWERSDLPTLAEMDAAVPSHPMLLTRTCHHVHLVNSAAFRAAQLAPDEPDPADGTFGRDERGAWNGQVYENASKPFYDALPPHTDTERRKWARTGAQEALSLGLTAVHTEDMRLAGEVSVLESIFRGLVEEGLPLRSHHLIYHPHLEELRERGWKTGQGDEWFRIGAIKLFADGSIGGRTALLSKPYADDPSTTGLAVHTPGELQQWVRRARGAGLTVAIHAIGDGGVERVIDALEAAPLRRWVSPPHRDRLIHGQVLRRDLVERLKRLPVAVDIQPRFVAGDFPWVMERLGPERLDCAYAWRTLVEAGLLCGGGSDAPIEPMNPLLGIHAAVTRRAPGEDHDGYLPQEKLTCAQALRLFTLGAAETAGEEAERGSISSGKWADFSVFDQDLLGQDPDRLLETRVIMTVVNGRIAYRSG</sequence>
<dbReference type="RefSeq" id="WP_309868406.1">
    <property type="nucleotide sequence ID" value="NZ_JAVDQG010000009.1"/>
</dbReference>
<accession>A0ABU1IRH0</accession>
<dbReference type="Pfam" id="PF07969">
    <property type="entry name" value="Amidohydro_3"/>
    <property type="match status" value="1"/>
</dbReference>
<dbReference type="Gene3D" id="3.20.20.140">
    <property type="entry name" value="Metal-dependent hydrolases"/>
    <property type="match status" value="1"/>
</dbReference>
<dbReference type="PANTHER" id="PTHR22642">
    <property type="entry name" value="IMIDAZOLONEPROPIONASE"/>
    <property type="match status" value="1"/>
</dbReference>
<dbReference type="Gene3D" id="3.10.310.70">
    <property type="match status" value="1"/>
</dbReference>
<evidence type="ECO:0000313" key="2">
    <source>
        <dbReference type="EMBL" id="MDR6227390.1"/>
    </source>
</evidence>
<keyword evidence="3" id="KW-1185">Reference proteome</keyword>
<dbReference type="CDD" id="cd01300">
    <property type="entry name" value="YtcJ_like"/>
    <property type="match status" value="1"/>
</dbReference>